<proteinExistence type="predicted"/>
<keyword evidence="3" id="KW-1185">Reference proteome</keyword>
<evidence type="ECO:0000313" key="3">
    <source>
        <dbReference type="Proteomes" id="UP001589575"/>
    </source>
</evidence>
<dbReference type="Proteomes" id="UP001589575">
    <property type="component" value="Unassembled WGS sequence"/>
</dbReference>
<organism evidence="2 3">
    <name type="scientific">Citricoccus parietis</name>
    <dbReference type="NCBI Taxonomy" id="592307"/>
    <lineage>
        <taxon>Bacteria</taxon>
        <taxon>Bacillati</taxon>
        <taxon>Actinomycetota</taxon>
        <taxon>Actinomycetes</taxon>
        <taxon>Micrococcales</taxon>
        <taxon>Micrococcaceae</taxon>
        <taxon>Citricoccus</taxon>
    </lineage>
</organism>
<dbReference type="EMBL" id="JBHMFI010000001">
    <property type="protein sequence ID" value="MFB9070594.1"/>
    <property type="molecule type" value="Genomic_DNA"/>
</dbReference>
<evidence type="ECO:0000256" key="1">
    <source>
        <dbReference type="SAM" id="MobiDB-lite"/>
    </source>
</evidence>
<reference evidence="2 3" key="1">
    <citation type="submission" date="2024-09" db="EMBL/GenBank/DDBJ databases">
        <authorList>
            <person name="Sun Q."/>
            <person name="Mori K."/>
        </authorList>
    </citation>
    <scope>NUCLEOTIDE SEQUENCE [LARGE SCALE GENOMIC DNA]</scope>
    <source>
        <strain evidence="2 3">CCM 7609</strain>
    </source>
</reference>
<accession>A0ABV5FVW0</accession>
<gene>
    <name evidence="2" type="ORF">ACFFX0_05070</name>
</gene>
<evidence type="ECO:0000313" key="2">
    <source>
        <dbReference type="EMBL" id="MFB9070594.1"/>
    </source>
</evidence>
<comment type="caution">
    <text evidence="2">The sequence shown here is derived from an EMBL/GenBank/DDBJ whole genome shotgun (WGS) entry which is preliminary data.</text>
</comment>
<feature type="compositionally biased region" description="Pro residues" evidence="1">
    <location>
        <begin position="1"/>
        <end position="10"/>
    </location>
</feature>
<name>A0ABV5FVW0_9MICC</name>
<feature type="region of interest" description="Disordered" evidence="1">
    <location>
        <begin position="1"/>
        <end position="51"/>
    </location>
</feature>
<sequence>MCPIDVPPLPLTSEGADSRPAHRRPRADRVRQPGTDRVPREPLHGYAGSPC</sequence>
<protein>
    <submittedName>
        <fullName evidence="2">Uncharacterized protein</fullName>
    </submittedName>
</protein>